<organism evidence="3 4">
    <name type="scientific">Lentzea guizhouensis</name>
    <dbReference type="NCBI Taxonomy" id="1586287"/>
    <lineage>
        <taxon>Bacteria</taxon>
        <taxon>Bacillati</taxon>
        <taxon>Actinomycetota</taxon>
        <taxon>Actinomycetes</taxon>
        <taxon>Pseudonocardiales</taxon>
        <taxon>Pseudonocardiaceae</taxon>
        <taxon>Lentzea</taxon>
    </lineage>
</organism>
<dbReference type="PROSITE" id="PS51904">
    <property type="entry name" value="GLYCOSYL_HYDROL_F25_2"/>
    <property type="match status" value="1"/>
</dbReference>
<name>A0A1B2HC53_9PSEU</name>
<dbReference type="InterPro" id="IPR002053">
    <property type="entry name" value="Glyco_hydro_25"/>
</dbReference>
<dbReference type="STRING" id="1586287.BBK82_03425"/>
<sequence>MGVYGLDISNYQSRLTDYGGIVRDGFEFVFILASDGEWRQPFFRQQLDGCRTRGLLVAAYHYQREHVSAARQVEIIASQVPKDVPVVIDVEHHSGRGKAGVDLCRAIVDGLRARGYLVPLVYIPRWYWSAPADAPKGGLGYADLSGLPPLWVSWYPDYLTRTKERGKDALPASVWTGYGGLWVAVAQYTSSGRVSGYDGAVDQNYYRGSVQELAALMGGGVDVALTQGEYWEIENRAYAAVRNLFFDMAAGNSAAAASFQQMVSGAVEPHFAGVLAAVAGIAQNADITPEELREATLAAALEAAGKQASLVSDTLRGDLAAMTEEALRRVQDADNLDEAKKTVDELLSRISTLTGAPPSVADVNEDGLRGGAAAPDGVGGPTADDAVGDDTEEKF</sequence>
<dbReference type="Proteomes" id="UP000093053">
    <property type="component" value="Chromosome"/>
</dbReference>
<dbReference type="GO" id="GO:0009253">
    <property type="term" value="P:peptidoglycan catabolic process"/>
    <property type="evidence" value="ECO:0007669"/>
    <property type="project" value="InterPro"/>
</dbReference>
<dbReference type="KEGG" id="led:BBK82_03425"/>
<dbReference type="Gene3D" id="3.20.20.80">
    <property type="entry name" value="Glycosidases"/>
    <property type="match status" value="1"/>
</dbReference>
<dbReference type="CDD" id="cd00599">
    <property type="entry name" value="GH25_muramidase"/>
    <property type="match status" value="1"/>
</dbReference>
<dbReference type="GO" id="GO:0016052">
    <property type="term" value="P:carbohydrate catabolic process"/>
    <property type="evidence" value="ECO:0007669"/>
    <property type="project" value="TreeGrafter"/>
</dbReference>
<dbReference type="SUPFAM" id="SSF51445">
    <property type="entry name" value="(Trans)glycosidases"/>
    <property type="match status" value="1"/>
</dbReference>
<dbReference type="GO" id="GO:0003796">
    <property type="term" value="F:lysozyme activity"/>
    <property type="evidence" value="ECO:0007669"/>
    <property type="project" value="InterPro"/>
</dbReference>
<evidence type="ECO:0000313" key="4">
    <source>
        <dbReference type="Proteomes" id="UP000093053"/>
    </source>
</evidence>
<dbReference type="InterPro" id="IPR017853">
    <property type="entry name" value="GH"/>
</dbReference>
<reference evidence="3 4" key="1">
    <citation type="submission" date="2016-07" db="EMBL/GenBank/DDBJ databases">
        <title>Complete genome sequence of the Lentzea guizhouensis DHS C013.</title>
        <authorList>
            <person name="Cao C."/>
        </authorList>
    </citation>
    <scope>NUCLEOTIDE SEQUENCE [LARGE SCALE GENOMIC DNA]</scope>
    <source>
        <strain evidence="3 4">DHS C013</strain>
    </source>
</reference>
<dbReference type="OrthoDB" id="3345404at2"/>
<evidence type="ECO:0000313" key="3">
    <source>
        <dbReference type="EMBL" id="ANZ35266.1"/>
    </source>
</evidence>
<dbReference type="RefSeq" id="WP_065913682.1">
    <property type="nucleotide sequence ID" value="NZ_CP016793.1"/>
</dbReference>
<feature type="compositionally biased region" description="Acidic residues" evidence="2">
    <location>
        <begin position="386"/>
        <end position="395"/>
    </location>
</feature>
<accession>A0A1B2HC53</accession>
<feature type="region of interest" description="Disordered" evidence="2">
    <location>
        <begin position="355"/>
        <end position="395"/>
    </location>
</feature>
<feature type="compositionally biased region" description="Low complexity" evidence="2">
    <location>
        <begin position="371"/>
        <end position="385"/>
    </location>
</feature>
<keyword evidence="4" id="KW-1185">Reference proteome</keyword>
<gene>
    <name evidence="3" type="ORF">BBK82_03425</name>
</gene>
<protein>
    <submittedName>
        <fullName evidence="3">Uncharacterized protein</fullName>
    </submittedName>
</protein>
<dbReference type="Pfam" id="PF01183">
    <property type="entry name" value="Glyco_hydro_25"/>
    <property type="match status" value="1"/>
</dbReference>
<comment type="similarity">
    <text evidence="1">Belongs to the glycosyl hydrolase 25 family.</text>
</comment>
<proteinExistence type="inferred from homology"/>
<dbReference type="PANTHER" id="PTHR34135:SF2">
    <property type="entry name" value="LYSOZYME"/>
    <property type="match status" value="1"/>
</dbReference>
<evidence type="ECO:0000256" key="2">
    <source>
        <dbReference type="SAM" id="MobiDB-lite"/>
    </source>
</evidence>
<dbReference type="PANTHER" id="PTHR34135">
    <property type="entry name" value="LYSOZYME"/>
    <property type="match status" value="1"/>
</dbReference>
<dbReference type="EMBL" id="CP016793">
    <property type="protein sequence ID" value="ANZ35266.1"/>
    <property type="molecule type" value="Genomic_DNA"/>
</dbReference>
<dbReference type="GO" id="GO:0016998">
    <property type="term" value="P:cell wall macromolecule catabolic process"/>
    <property type="evidence" value="ECO:0007669"/>
    <property type="project" value="InterPro"/>
</dbReference>
<dbReference type="AlphaFoldDB" id="A0A1B2HC53"/>
<evidence type="ECO:0000256" key="1">
    <source>
        <dbReference type="ARBA" id="ARBA00010646"/>
    </source>
</evidence>